<reference evidence="1 2" key="1">
    <citation type="submission" date="2019-01" db="EMBL/GenBank/DDBJ databases">
        <authorList>
            <person name="Chen W.-M."/>
        </authorList>
    </citation>
    <scope>NUCLEOTIDE SEQUENCE [LARGE SCALE GENOMIC DNA]</scope>
    <source>
        <strain evidence="1 2">BBQ-12</strain>
    </source>
</reference>
<dbReference type="EMBL" id="SACJ01000001">
    <property type="protein sequence ID" value="RVT80050.1"/>
    <property type="molecule type" value="Genomic_DNA"/>
</dbReference>
<name>A0A437L415_9FLAO</name>
<sequence>MKNISPILVFIIAFFVSSFTKSGELLAHVDKMLYLKGKIEDKSIIIKIKCYDESTVRYMNYYFEDDKIDHYLEGNLIGNAWQFNSIDNQNAEINLVIKEDKNGIWKGFWREGSNKKIDLILNPIFANPDSKYYSYSQSKELDLYDAYKISIVDLTKTKTEKVSKNFTLDWYLEKQSGIAFFRLHNENKKTSCDSINNVLETLQLSLIQDYYRFNPNRNGLNIESEILYLNENLISFKIISNTTFKTQNPVKVQQLLCLKLQNGQQIDLESIVWFDEKNPKPEANDVSQTYEYRKKVFAPKVFSILNELYPQQMQTSDCNLNKETTWAIPNFILTEKGIQFSFSNSANCSLMDWAIIPYEKLASFLEKKYQLH</sequence>
<dbReference type="RefSeq" id="WP_128193362.1">
    <property type="nucleotide sequence ID" value="NZ_SACJ01000001.1"/>
</dbReference>
<evidence type="ECO:0000313" key="1">
    <source>
        <dbReference type="EMBL" id="RVT80050.1"/>
    </source>
</evidence>
<dbReference type="OrthoDB" id="1315366at2"/>
<evidence type="ECO:0008006" key="3">
    <source>
        <dbReference type="Google" id="ProtNLM"/>
    </source>
</evidence>
<accession>A0A437L415</accession>
<dbReference type="AlphaFoldDB" id="A0A437L415"/>
<protein>
    <recommendedName>
        <fullName evidence="3">DUF3298 domain-containing protein</fullName>
    </recommendedName>
</protein>
<gene>
    <name evidence="1" type="ORF">EOD40_02765</name>
</gene>
<comment type="caution">
    <text evidence="1">The sequence shown here is derived from an EMBL/GenBank/DDBJ whole genome shotgun (WGS) entry which is preliminary data.</text>
</comment>
<dbReference type="Proteomes" id="UP000285211">
    <property type="component" value="Unassembled WGS sequence"/>
</dbReference>
<organism evidence="1 2">
    <name type="scientific">Flavobacterium sufflavum</name>
    <dbReference type="NCBI Taxonomy" id="1921138"/>
    <lineage>
        <taxon>Bacteria</taxon>
        <taxon>Pseudomonadati</taxon>
        <taxon>Bacteroidota</taxon>
        <taxon>Flavobacteriia</taxon>
        <taxon>Flavobacteriales</taxon>
        <taxon>Flavobacteriaceae</taxon>
        <taxon>Flavobacterium</taxon>
    </lineage>
</organism>
<proteinExistence type="predicted"/>
<keyword evidence="2" id="KW-1185">Reference proteome</keyword>
<evidence type="ECO:0000313" key="2">
    <source>
        <dbReference type="Proteomes" id="UP000285211"/>
    </source>
</evidence>